<gene>
    <name evidence="1" type="ORF">IAD06_05680</name>
</gene>
<dbReference type="Pfam" id="PF11950">
    <property type="entry name" value="DUF3467"/>
    <property type="match status" value="1"/>
</dbReference>
<proteinExistence type="predicted"/>
<accession>A0A9D1GEG0</accession>
<evidence type="ECO:0000313" key="2">
    <source>
        <dbReference type="Proteomes" id="UP000886722"/>
    </source>
</evidence>
<evidence type="ECO:0000313" key="1">
    <source>
        <dbReference type="EMBL" id="HIT39510.1"/>
    </source>
</evidence>
<dbReference type="AlphaFoldDB" id="A0A9D1GEG0"/>
<name>A0A9D1GEG0_9BACT</name>
<dbReference type="Proteomes" id="UP000886722">
    <property type="component" value="Unassembled WGS sequence"/>
</dbReference>
<protein>
    <submittedName>
        <fullName evidence="1">DUF3467 domain-containing protein</fullName>
    </submittedName>
</protein>
<sequence length="98" mass="10794">MEKKELQIELTPEVAEGIYANLAVISHSSSEFVADFIRILPGMPKAQVKSRIVLTPEHAKRLLFALEENVVKYEKQFGKINIGEGAPMSPFIVPGGEA</sequence>
<comment type="caution">
    <text evidence="1">The sequence shown here is derived from an EMBL/GenBank/DDBJ whole genome shotgun (WGS) entry which is preliminary data.</text>
</comment>
<dbReference type="EMBL" id="DVKT01000044">
    <property type="protein sequence ID" value="HIT39510.1"/>
    <property type="molecule type" value="Genomic_DNA"/>
</dbReference>
<organism evidence="1 2">
    <name type="scientific">Candidatus Caccoplasma intestinavium</name>
    <dbReference type="NCBI Taxonomy" id="2840716"/>
    <lineage>
        <taxon>Bacteria</taxon>
        <taxon>Pseudomonadati</taxon>
        <taxon>Bacteroidota</taxon>
        <taxon>Bacteroidia</taxon>
        <taxon>Bacteroidales</taxon>
        <taxon>Bacteroidaceae</taxon>
        <taxon>Bacteroidaceae incertae sedis</taxon>
        <taxon>Candidatus Caccoplasma</taxon>
    </lineage>
</organism>
<reference evidence="1" key="2">
    <citation type="journal article" date="2021" name="PeerJ">
        <title>Extensive microbial diversity within the chicken gut microbiome revealed by metagenomics and culture.</title>
        <authorList>
            <person name="Gilroy R."/>
            <person name="Ravi A."/>
            <person name="Getino M."/>
            <person name="Pursley I."/>
            <person name="Horton D.L."/>
            <person name="Alikhan N.F."/>
            <person name="Baker D."/>
            <person name="Gharbi K."/>
            <person name="Hall N."/>
            <person name="Watson M."/>
            <person name="Adriaenssens E.M."/>
            <person name="Foster-Nyarko E."/>
            <person name="Jarju S."/>
            <person name="Secka A."/>
            <person name="Antonio M."/>
            <person name="Oren A."/>
            <person name="Chaudhuri R.R."/>
            <person name="La Ragione R."/>
            <person name="Hildebrand F."/>
            <person name="Pallen M.J."/>
        </authorList>
    </citation>
    <scope>NUCLEOTIDE SEQUENCE</scope>
    <source>
        <strain evidence="1">21143</strain>
    </source>
</reference>
<reference evidence="1" key="1">
    <citation type="submission" date="2020-10" db="EMBL/GenBank/DDBJ databases">
        <authorList>
            <person name="Gilroy R."/>
        </authorList>
    </citation>
    <scope>NUCLEOTIDE SEQUENCE</scope>
    <source>
        <strain evidence="1">21143</strain>
    </source>
</reference>
<dbReference type="InterPro" id="IPR021857">
    <property type="entry name" value="DUF3467"/>
</dbReference>